<keyword evidence="8 11" id="KW-0408">Iron</keyword>
<evidence type="ECO:0000313" key="13">
    <source>
        <dbReference type="Proteomes" id="UP000580250"/>
    </source>
</evidence>
<sequence length="183" mass="21942">MVKCWLLNDTIIDQREECHQNPPVYLTLEELANIGVEYFYVPTNNNNEIEEISIKRGYNYKDEIIVSRDKLLQNYENCVKRFFEEHLHLDDEIRYIIDGYGYFDVRNTDEKWIRILCEPGDLLILPAGIFHRFTLTKDDFIHVIRLFKGDPVWTAFNRTDKQVESMDIRKTYLSQIDSRKIIK</sequence>
<dbReference type="EMBL" id="CAJEWN010000003">
    <property type="protein sequence ID" value="CAD2124836.1"/>
    <property type="molecule type" value="Genomic_DNA"/>
</dbReference>
<dbReference type="InterPro" id="IPR027496">
    <property type="entry name" value="ARD_euk"/>
</dbReference>
<evidence type="ECO:0000256" key="10">
    <source>
        <dbReference type="ARBA" id="ARBA00023242"/>
    </source>
</evidence>
<comment type="pathway">
    <text evidence="11">Amino-acid biosynthesis; L-methionine biosynthesis via salvage pathway; L-methionine from S-methyl-5-thio-alpha-D-ribose 1-phosphate: step 5/6.</text>
</comment>
<evidence type="ECO:0000256" key="8">
    <source>
        <dbReference type="ARBA" id="ARBA00023004"/>
    </source>
</evidence>
<keyword evidence="3 11" id="KW-0533">Nickel</keyword>
<dbReference type="HAMAP" id="MF_03154">
    <property type="entry name" value="Salvage_MtnD_euk"/>
    <property type="match status" value="1"/>
</dbReference>
<evidence type="ECO:0000256" key="6">
    <source>
        <dbReference type="ARBA" id="ARBA00022964"/>
    </source>
</evidence>
<dbReference type="GO" id="GO:0019509">
    <property type="term" value="P:L-methionine salvage from methylthioadenosine"/>
    <property type="evidence" value="ECO:0007669"/>
    <property type="project" value="UniProtKB-UniRule"/>
</dbReference>
<dbReference type="GO" id="GO:0010308">
    <property type="term" value="F:acireductone dioxygenase (Ni2+-requiring) activity"/>
    <property type="evidence" value="ECO:0007669"/>
    <property type="project" value="UniProtKB-UniRule"/>
</dbReference>
<dbReference type="GO" id="GO:0005737">
    <property type="term" value="C:cytoplasm"/>
    <property type="evidence" value="ECO:0007669"/>
    <property type="project" value="UniProtKB-SubCell"/>
</dbReference>
<keyword evidence="6 11" id="KW-0223">Dioxygenase</keyword>
<dbReference type="SUPFAM" id="SSF51182">
    <property type="entry name" value="RmlC-like cupins"/>
    <property type="match status" value="1"/>
</dbReference>
<evidence type="ECO:0000256" key="5">
    <source>
        <dbReference type="ARBA" id="ARBA00022723"/>
    </source>
</evidence>
<dbReference type="FunFam" id="2.60.120.10:FF:000099">
    <property type="entry name" value="1,2-dihydroxy-3-keto-5-methylthiopentene dioxygenase"/>
    <property type="match status" value="1"/>
</dbReference>
<evidence type="ECO:0000256" key="3">
    <source>
        <dbReference type="ARBA" id="ARBA00022596"/>
    </source>
</evidence>
<dbReference type="GO" id="GO:0005506">
    <property type="term" value="F:iron ion binding"/>
    <property type="evidence" value="ECO:0007669"/>
    <property type="project" value="UniProtKB-UniRule"/>
</dbReference>
<organism evidence="12 13">
    <name type="scientific">Meloidogyne enterolobii</name>
    <name type="common">Root-knot nematode worm</name>
    <name type="synonym">Meloidogyne mayaguensis</name>
    <dbReference type="NCBI Taxonomy" id="390850"/>
    <lineage>
        <taxon>Eukaryota</taxon>
        <taxon>Metazoa</taxon>
        <taxon>Ecdysozoa</taxon>
        <taxon>Nematoda</taxon>
        <taxon>Chromadorea</taxon>
        <taxon>Rhabditida</taxon>
        <taxon>Tylenchina</taxon>
        <taxon>Tylenchomorpha</taxon>
        <taxon>Tylenchoidea</taxon>
        <taxon>Meloidogynidae</taxon>
        <taxon>Meloidogyninae</taxon>
        <taxon>Meloidogyne</taxon>
    </lineage>
</organism>
<feature type="binding site" evidence="11">
    <location>
        <position position="92"/>
    </location>
    <ligand>
        <name>Ni(2+)</name>
        <dbReference type="ChEBI" id="CHEBI:49786"/>
        <note>for nickel-dependent acireductone dioxygenase activity</note>
    </ligand>
</feature>
<keyword evidence="4 11" id="KW-0028">Amino-acid biosynthesis</keyword>
<dbReference type="InterPro" id="IPR014710">
    <property type="entry name" value="RmlC-like_jellyroll"/>
</dbReference>
<evidence type="ECO:0000256" key="4">
    <source>
        <dbReference type="ARBA" id="ARBA00022605"/>
    </source>
</evidence>
<dbReference type="InterPro" id="IPR011051">
    <property type="entry name" value="RmlC_Cupin_sf"/>
</dbReference>
<accession>A0A6V7TJJ7</accession>
<dbReference type="EC" id="1.13.11.53" evidence="11"/>
<evidence type="ECO:0000256" key="2">
    <source>
        <dbReference type="ARBA" id="ARBA00022490"/>
    </source>
</evidence>
<evidence type="ECO:0000313" key="12">
    <source>
        <dbReference type="EMBL" id="CAD2124836.1"/>
    </source>
</evidence>
<dbReference type="Proteomes" id="UP000580250">
    <property type="component" value="Unassembled WGS sequence"/>
</dbReference>
<dbReference type="InterPro" id="IPR004313">
    <property type="entry name" value="ARD"/>
</dbReference>
<reference evidence="12 13" key="1">
    <citation type="submission" date="2020-08" db="EMBL/GenBank/DDBJ databases">
        <authorList>
            <person name="Koutsovoulos G."/>
            <person name="Danchin GJ E."/>
        </authorList>
    </citation>
    <scope>NUCLEOTIDE SEQUENCE [LARGE SCALE GENOMIC DNA]</scope>
</reference>
<keyword evidence="7 11" id="KW-0560">Oxidoreductase</keyword>
<protein>
    <recommendedName>
        <fullName evidence="11">Acireductone dioxygenase</fullName>
    </recommendedName>
    <alternativeName>
        <fullName evidence="11">Acireductone dioxygenase (Fe(2+)-requiring)</fullName>
        <shortName evidence="11">ARD'</shortName>
        <shortName evidence="11">Fe-ARD</shortName>
        <ecNumber evidence="11">1.13.11.54</ecNumber>
    </alternativeName>
    <alternativeName>
        <fullName evidence="11">Acireductone dioxygenase (Ni(2+)-requiring)</fullName>
        <shortName evidence="11">ARD</shortName>
        <shortName evidence="11">Ni-ARD</shortName>
        <ecNumber evidence="11">1.13.11.53</ecNumber>
    </alternativeName>
</protein>
<evidence type="ECO:0000256" key="11">
    <source>
        <dbReference type="HAMAP-Rule" id="MF_03154"/>
    </source>
</evidence>
<proteinExistence type="inferred from homology"/>
<feature type="binding site" evidence="11">
    <location>
        <position position="86"/>
    </location>
    <ligand>
        <name>Ni(2+)</name>
        <dbReference type="ChEBI" id="CHEBI:49786"/>
        <note>for nickel-dependent acireductone dioxygenase activity</note>
    </ligand>
</feature>
<name>A0A6V7TJJ7_MELEN</name>
<feature type="binding site" evidence="11">
    <location>
        <position position="131"/>
    </location>
    <ligand>
        <name>Ni(2+)</name>
        <dbReference type="ChEBI" id="CHEBI:49786"/>
        <note>for nickel-dependent acireductone dioxygenase activity</note>
    </ligand>
</feature>
<comment type="caution">
    <text evidence="12">The sequence shown here is derived from an EMBL/GenBank/DDBJ whole genome shotgun (WGS) entry which is preliminary data.</text>
</comment>
<dbReference type="UniPathway" id="UPA00904">
    <property type="reaction ID" value="UER00878"/>
</dbReference>
<feature type="binding site" evidence="11">
    <location>
        <position position="131"/>
    </location>
    <ligand>
        <name>Fe(2+)</name>
        <dbReference type="ChEBI" id="CHEBI:29033"/>
        <note>for iron-dependent acireductone dioxygenase activity</note>
    </ligand>
</feature>
<dbReference type="EC" id="1.13.11.54" evidence="11"/>
<comment type="subcellular location">
    <subcellularLocation>
        <location evidence="11">Cytoplasm</location>
    </subcellularLocation>
    <subcellularLocation>
        <location evidence="11">Nucleus</location>
    </subcellularLocation>
</comment>
<dbReference type="PANTHER" id="PTHR23418:SF0">
    <property type="entry name" value="ACIREDUCTONE DIOXYGENASE"/>
    <property type="match status" value="1"/>
</dbReference>
<dbReference type="GO" id="GO:0010309">
    <property type="term" value="F:acireductone dioxygenase [iron(II)-requiring] activity"/>
    <property type="evidence" value="ECO:0007669"/>
    <property type="project" value="UniProtKB-UniRule"/>
</dbReference>
<dbReference type="CDD" id="cd02232">
    <property type="entry name" value="cupin_ARD"/>
    <property type="match status" value="1"/>
</dbReference>
<comment type="catalytic activity">
    <reaction evidence="1 11">
        <text>1,2-dihydroxy-5-(methylsulfanyl)pent-1-en-3-one + O2 = 4-methylsulfanyl-2-oxobutanoate + formate + 2 H(+)</text>
        <dbReference type="Rhea" id="RHEA:24504"/>
        <dbReference type="ChEBI" id="CHEBI:15378"/>
        <dbReference type="ChEBI" id="CHEBI:15379"/>
        <dbReference type="ChEBI" id="CHEBI:15740"/>
        <dbReference type="ChEBI" id="CHEBI:16723"/>
        <dbReference type="ChEBI" id="CHEBI:49252"/>
        <dbReference type="EC" id="1.13.11.54"/>
    </reaction>
</comment>
<keyword evidence="10 11" id="KW-0539">Nucleus</keyword>
<comment type="function">
    <text evidence="11">Catalyzes 2 different reactions between oxygen and the acireductone 1,2-dihydroxy-3-keto-5-methylthiopentene (DHK-MTPene) depending upon the metal bound in the active site. Fe-containing acireductone dioxygenase (Fe-ARD) produces formate and 2-keto-4-methylthiobutyrate (KMTB), the alpha-ketoacid precursor of methionine in the methionine recycle pathway. Ni-containing acireductone dioxygenase (Ni-ARD) produces methylthiopropionate, carbon monoxide and formate, and does not lie on the methionine recycle pathway.</text>
</comment>
<dbReference type="GO" id="GO:0016151">
    <property type="term" value="F:nickel cation binding"/>
    <property type="evidence" value="ECO:0007669"/>
    <property type="project" value="UniProtKB-UniRule"/>
</dbReference>
<comment type="cofactor">
    <cofactor evidence="11">
        <name>Fe(2+)</name>
        <dbReference type="ChEBI" id="CHEBI:29033"/>
    </cofactor>
    <cofactor evidence="11">
        <name>Ni(2+)</name>
        <dbReference type="ChEBI" id="CHEBI:49786"/>
    </cofactor>
    <text evidence="11">Binds either 1 Fe or Ni cation per monomer. Iron-binding promotes an acireductone dioxygenase reaction producing 2-keto-4-methylthiobutyrate, while nickel-binding promotes an acireductone dioxygenase reaction producing 3-(methylsulfanyl)propanoate.</text>
</comment>
<keyword evidence="5 11" id="KW-0479">Metal-binding</keyword>
<keyword evidence="9 11" id="KW-0486">Methionine biosynthesis</keyword>
<keyword evidence="2 11" id="KW-0963">Cytoplasm</keyword>
<feature type="binding site" evidence="11">
    <location>
        <position position="92"/>
    </location>
    <ligand>
        <name>Fe(2+)</name>
        <dbReference type="ChEBI" id="CHEBI:29033"/>
        <note>for iron-dependent acireductone dioxygenase activity</note>
    </ligand>
</feature>
<dbReference type="PANTHER" id="PTHR23418">
    <property type="entry name" value="ACIREDUCTONE DIOXYGENASE"/>
    <property type="match status" value="1"/>
</dbReference>
<evidence type="ECO:0000256" key="9">
    <source>
        <dbReference type="ARBA" id="ARBA00023167"/>
    </source>
</evidence>
<feature type="binding site" evidence="11">
    <location>
        <position position="86"/>
    </location>
    <ligand>
        <name>Fe(2+)</name>
        <dbReference type="ChEBI" id="CHEBI:29033"/>
        <note>for iron-dependent acireductone dioxygenase activity</note>
    </ligand>
</feature>
<dbReference type="GO" id="GO:0005634">
    <property type="term" value="C:nucleus"/>
    <property type="evidence" value="ECO:0007669"/>
    <property type="project" value="UniProtKB-SubCell"/>
</dbReference>
<dbReference type="OrthoDB" id="1867259at2759"/>
<feature type="binding site" evidence="11">
    <location>
        <position position="88"/>
    </location>
    <ligand>
        <name>Ni(2+)</name>
        <dbReference type="ChEBI" id="CHEBI:49786"/>
        <note>for nickel-dependent acireductone dioxygenase activity</note>
    </ligand>
</feature>
<comment type="catalytic activity">
    <reaction evidence="11">
        <text>1,2-dihydroxy-5-(methylsulfanyl)pent-1-en-3-one + O2 = 3-(methylsulfanyl)propanoate + CO + formate + 2 H(+)</text>
        <dbReference type="Rhea" id="RHEA:14161"/>
        <dbReference type="ChEBI" id="CHEBI:15378"/>
        <dbReference type="ChEBI" id="CHEBI:15379"/>
        <dbReference type="ChEBI" id="CHEBI:15740"/>
        <dbReference type="ChEBI" id="CHEBI:17245"/>
        <dbReference type="ChEBI" id="CHEBI:49016"/>
        <dbReference type="ChEBI" id="CHEBI:49252"/>
        <dbReference type="EC" id="1.13.11.53"/>
    </reaction>
</comment>
<dbReference type="Gene3D" id="2.60.120.10">
    <property type="entry name" value="Jelly Rolls"/>
    <property type="match status" value="1"/>
</dbReference>
<evidence type="ECO:0000256" key="7">
    <source>
        <dbReference type="ARBA" id="ARBA00023002"/>
    </source>
</evidence>
<gene>
    <name evidence="12" type="ORF">MENT_LOCUS971</name>
</gene>
<feature type="binding site" evidence="11">
    <location>
        <position position="88"/>
    </location>
    <ligand>
        <name>Fe(2+)</name>
        <dbReference type="ChEBI" id="CHEBI:29033"/>
        <note>for iron-dependent acireductone dioxygenase activity</note>
    </ligand>
</feature>
<dbReference type="Pfam" id="PF03079">
    <property type="entry name" value="ARD"/>
    <property type="match status" value="1"/>
</dbReference>
<comment type="similarity">
    <text evidence="11">Belongs to the acireductone dioxygenase (ARD) family.</text>
</comment>
<evidence type="ECO:0000256" key="1">
    <source>
        <dbReference type="ARBA" id="ARBA00000428"/>
    </source>
</evidence>
<dbReference type="AlphaFoldDB" id="A0A6V7TJJ7"/>